<name>A0A1S1YUD0_FLAPC</name>
<dbReference type="Gene3D" id="3.60.60.10">
    <property type="entry name" value="Penicillin V Acylase, Chain A"/>
    <property type="match status" value="1"/>
</dbReference>
<evidence type="ECO:0000259" key="2">
    <source>
        <dbReference type="Pfam" id="PF03417"/>
    </source>
</evidence>
<dbReference type="PANTHER" id="PTHR34180">
    <property type="entry name" value="PEPTIDASE C45"/>
    <property type="match status" value="1"/>
</dbReference>
<comment type="caution">
    <text evidence="3">The sequence shown here is derived from an EMBL/GenBank/DDBJ whole genome shotgun (WGS) entry which is preliminary data.</text>
</comment>
<dbReference type="InterPro" id="IPR047801">
    <property type="entry name" value="Peptidase_C45"/>
</dbReference>
<dbReference type="OrthoDB" id="8109453at2"/>
<dbReference type="STRING" id="915059.NH26_23840"/>
<evidence type="ECO:0000313" key="3">
    <source>
        <dbReference type="EMBL" id="OHX64606.1"/>
    </source>
</evidence>
<feature type="domain" description="Peptidase C45 hydrolase" evidence="2">
    <location>
        <begin position="212"/>
        <end position="361"/>
    </location>
</feature>
<feature type="chain" id="PRO_5010338528" description="Peptidase C45 hydrolase domain-containing protein" evidence="1">
    <location>
        <begin position="24"/>
        <end position="420"/>
    </location>
</feature>
<evidence type="ECO:0000256" key="1">
    <source>
        <dbReference type="SAM" id="SignalP"/>
    </source>
</evidence>
<feature type="signal peptide" evidence="1">
    <location>
        <begin position="1"/>
        <end position="23"/>
    </location>
</feature>
<proteinExistence type="predicted"/>
<sequence length="420" mass="48017">MNHYNLRYPLLPFLLCFSLITHAGIPPVYHQIELNDNSSFYTIEAQGDYYEVGLAHGKKFKKEIRYMLNRFKFELVEPMMQSVGLEANYKAYREYCLYKTSFLKHIKQYTPGLYDEVFGISEGAQLSFDDLMVYNISFDELFAILEEMSGKNPSLVDGNRLNGHCSAGAIWNNGKSSVCYSLDWAKMFEGSQALMKYNVDGNILLLTGYVGTVGIQGVNLQNGFSVNAHSKFDLRADIHKGLPSLFFARELMESSNKKEAVSKLNQLPIAVGIGYVITDYQGAEAYELSANQKMKIETLNNRLAISNDLRANADMKISVKKYFNIDEVDLHHLSADYWKHNQDSELRFTMIHNYLKKVNVNTVNWIDVFSKYPIAKEVSIDMPVTNCWIIVNFDKEFMDIQTSPSHPGGLPLESFRIKYN</sequence>
<dbReference type="RefSeq" id="WP_084812364.1">
    <property type="nucleotide sequence ID" value="NZ_JRYR02000002.1"/>
</dbReference>
<gene>
    <name evidence="3" type="ORF">NH26_23840</name>
</gene>
<keyword evidence="1" id="KW-0732">Signal</keyword>
<accession>A0A1S1YUD0</accession>
<dbReference type="AlphaFoldDB" id="A0A1S1YUD0"/>
<dbReference type="NCBIfam" id="NF040521">
    <property type="entry name" value="C45_proenzyme"/>
    <property type="match status" value="1"/>
</dbReference>
<dbReference type="Proteomes" id="UP000179797">
    <property type="component" value="Unassembled WGS sequence"/>
</dbReference>
<dbReference type="Pfam" id="PF03417">
    <property type="entry name" value="AAT"/>
    <property type="match status" value="1"/>
</dbReference>
<keyword evidence="4" id="KW-1185">Reference proteome</keyword>
<protein>
    <recommendedName>
        <fullName evidence="2">Peptidase C45 hydrolase domain-containing protein</fullName>
    </recommendedName>
</protein>
<evidence type="ECO:0000313" key="4">
    <source>
        <dbReference type="Proteomes" id="UP000179797"/>
    </source>
</evidence>
<dbReference type="EMBL" id="JRYR02000002">
    <property type="protein sequence ID" value="OHX64606.1"/>
    <property type="molecule type" value="Genomic_DNA"/>
</dbReference>
<reference evidence="3 4" key="1">
    <citation type="journal article" date="2012" name="Int. J. Syst. Evol. Microbiol.">
        <title>Flammeovirga pacifica sp. nov., isolated from deep-sea sediment.</title>
        <authorList>
            <person name="Xu H."/>
            <person name="Fu Y."/>
            <person name="Yang N."/>
            <person name="Ding Z."/>
            <person name="Lai Q."/>
            <person name="Zeng R."/>
        </authorList>
    </citation>
    <scope>NUCLEOTIDE SEQUENCE [LARGE SCALE GENOMIC DNA]</scope>
    <source>
        <strain evidence="4">DSM 24597 / LMG 26175 / WPAGA1</strain>
    </source>
</reference>
<dbReference type="InterPro" id="IPR005079">
    <property type="entry name" value="Peptidase_C45_hydrolase"/>
</dbReference>
<organism evidence="3 4">
    <name type="scientific">Flammeovirga pacifica</name>
    <dbReference type="NCBI Taxonomy" id="915059"/>
    <lineage>
        <taxon>Bacteria</taxon>
        <taxon>Pseudomonadati</taxon>
        <taxon>Bacteroidota</taxon>
        <taxon>Cytophagia</taxon>
        <taxon>Cytophagales</taxon>
        <taxon>Flammeovirgaceae</taxon>
        <taxon>Flammeovirga</taxon>
    </lineage>
</organism>
<dbReference type="PANTHER" id="PTHR34180:SF1">
    <property type="entry name" value="BETA-ALANYL-DOPAMINE_CARCININE HYDROLASE"/>
    <property type="match status" value="1"/>
</dbReference>
<dbReference type="InterPro" id="IPR047794">
    <property type="entry name" value="C45_proenzyme-like"/>
</dbReference>